<evidence type="ECO:0000313" key="1">
    <source>
        <dbReference type="EMBL" id="MBB6502811.1"/>
    </source>
</evidence>
<reference evidence="1 2" key="1">
    <citation type="submission" date="2020-08" db="EMBL/GenBank/DDBJ databases">
        <title>Genomic Encyclopedia of Type Strains, Phase IV (KMG-V): Genome sequencing to study the core and pangenomes of soil and plant-associated prokaryotes.</title>
        <authorList>
            <person name="Whitman W."/>
        </authorList>
    </citation>
    <scope>NUCLEOTIDE SEQUENCE [LARGE SCALE GENOMIC DNA]</scope>
    <source>
        <strain evidence="1 2">M2T3</strain>
    </source>
</reference>
<organism evidence="1 2">
    <name type="scientific">Pedobacter cryoconitis</name>
    <dbReference type="NCBI Taxonomy" id="188932"/>
    <lineage>
        <taxon>Bacteria</taxon>
        <taxon>Pseudomonadati</taxon>
        <taxon>Bacteroidota</taxon>
        <taxon>Sphingobacteriia</taxon>
        <taxon>Sphingobacteriales</taxon>
        <taxon>Sphingobacteriaceae</taxon>
        <taxon>Pedobacter</taxon>
    </lineage>
</organism>
<protein>
    <submittedName>
        <fullName evidence="1">Uncharacterized protein</fullName>
    </submittedName>
</protein>
<evidence type="ECO:0000313" key="2">
    <source>
        <dbReference type="Proteomes" id="UP000521017"/>
    </source>
</evidence>
<dbReference type="EMBL" id="JACHCC010000016">
    <property type="protein sequence ID" value="MBB6502811.1"/>
    <property type="molecule type" value="Genomic_DNA"/>
</dbReference>
<accession>A0A7X0JAH9</accession>
<dbReference type="AlphaFoldDB" id="A0A7X0JAH9"/>
<dbReference type="RefSeq" id="WP_184629058.1">
    <property type="nucleotide sequence ID" value="NZ_JACHCC010000016.1"/>
</dbReference>
<gene>
    <name evidence="1" type="ORF">HDF25_004994</name>
</gene>
<proteinExistence type="predicted"/>
<dbReference type="Proteomes" id="UP000521017">
    <property type="component" value="Unassembled WGS sequence"/>
</dbReference>
<sequence length="153" mass="17757">MKYIIIFLLGFVCLTIQKVKAQSEKVKKDTVYYHLDTTAIPIKDRMFAIDEEAGTVSYVLLCKCYPWETDLRFFYTKGKNTKSISKEEFSKIKTISITQLIEIAVKYAKDRIDRHTFFFILPNGKNMKVTKAYLSDPRKPRAPTITVETVNPN</sequence>
<comment type="caution">
    <text evidence="1">The sequence shown here is derived from an EMBL/GenBank/DDBJ whole genome shotgun (WGS) entry which is preliminary data.</text>
</comment>
<name>A0A7X0JAH9_9SPHI</name>